<organism evidence="2 3">
    <name type="scientific">Cymbomonas tetramitiformis</name>
    <dbReference type="NCBI Taxonomy" id="36881"/>
    <lineage>
        <taxon>Eukaryota</taxon>
        <taxon>Viridiplantae</taxon>
        <taxon>Chlorophyta</taxon>
        <taxon>Pyramimonadophyceae</taxon>
        <taxon>Pyramimonadales</taxon>
        <taxon>Pyramimonadaceae</taxon>
        <taxon>Cymbomonas</taxon>
    </lineage>
</organism>
<feature type="compositionally biased region" description="Low complexity" evidence="1">
    <location>
        <begin position="287"/>
        <end position="315"/>
    </location>
</feature>
<dbReference type="EMBL" id="LGRX02011500">
    <property type="protein sequence ID" value="KAK3268889.1"/>
    <property type="molecule type" value="Genomic_DNA"/>
</dbReference>
<keyword evidence="3" id="KW-1185">Reference proteome</keyword>
<name>A0AAE0FZI8_9CHLO</name>
<feature type="region of interest" description="Disordered" evidence="1">
    <location>
        <begin position="158"/>
        <end position="237"/>
    </location>
</feature>
<feature type="compositionally biased region" description="Basic residues" evidence="1">
    <location>
        <begin position="490"/>
        <end position="500"/>
    </location>
</feature>
<dbReference type="Proteomes" id="UP001190700">
    <property type="component" value="Unassembled WGS sequence"/>
</dbReference>
<accession>A0AAE0FZI8</accession>
<protein>
    <submittedName>
        <fullName evidence="2">Uncharacterized protein</fullName>
    </submittedName>
</protein>
<feature type="compositionally biased region" description="Low complexity" evidence="1">
    <location>
        <begin position="369"/>
        <end position="378"/>
    </location>
</feature>
<reference evidence="2 3" key="1">
    <citation type="journal article" date="2015" name="Genome Biol. Evol.">
        <title>Comparative Genomics of a Bacterivorous Green Alga Reveals Evolutionary Causalities and Consequences of Phago-Mixotrophic Mode of Nutrition.</title>
        <authorList>
            <person name="Burns J.A."/>
            <person name="Paasch A."/>
            <person name="Narechania A."/>
            <person name="Kim E."/>
        </authorList>
    </citation>
    <scope>NUCLEOTIDE SEQUENCE [LARGE SCALE GENOMIC DNA]</scope>
    <source>
        <strain evidence="2 3">PLY_AMNH</strain>
    </source>
</reference>
<evidence type="ECO:0000313" key="2">
    <source>
        <dbReference type="EMBL" id="KAK3268889.1"/>
    </source>
</evidence>
<feature type="region of interest" description="Disordered" evidence="1">
    <location>
        <begin position="430"/>
        <end position="545"/>
    </location>
</feature>
<evidence type="ECO:0000256" key="1">
    <source>
        <dbReference type="SAM" id="MobiDB-lite"/>
    </source>
</evidence>
<sequence length="565" mass="60370">MDPNDPQFHHPSTPYSVYTTTPPPFTPHSIPAPPQYDPRVTYGQPALIYPPFTVAPPPHHAQTRSTQFGWSHPIYNGNSWEAPARAPHYPVNTPTLQPARPFFSAPPPTAPALGPQRLPPSPLYTPEHRPLFQGVSADAWYEPSVEEYAQRLESTWREWPQPDGSQPPAGGAGAWAQPEESQPHSGIIGAWAQPEGSQQPTSGVGAWVQPEGSQHPAGSMGVHAGDQSLQRSPVPSGMLEAIVDGPVTYSNVAATAAPLAVPSSSPAVSHSRNLETIVNGLAAYSGTGSSTAAAAAPAPSSPSSASRRQSLSALLPPEPASRGIPVRYSHMGTLATEAGGRSQTAWGRHARRSSGPDTLRRHLPPRSDPPSARSSSGSESDRDSPRSRHRRTRARAVRRDNNRNRSGGRRSDEESDLSLAALRRSIMEEVRGEIRAEMMGQPPQGTGGIPTTPVTPQGDSPETGRVNATRGVTWHADTRDNEHTGSTSRTRQRQLARRRRSSLDSVMIDGGGNSGDSSPERGQPPRGGSDSGSPARWIADPDDDDDNLEVRALLITVDGGSLWVP</sequence>
<proteinExistence type="predicted"/>
<feature type="compositionally biased region" description="Basic residues" evidence="1">
    <location>
        <begin position="387"/>
        <end position="396"/>
    </location>
</feature>
<feature type="compositionally biased region" description="Low complexity" evidence="1">
    <location>
        <begin position="11"/>
        <end position="20"/>
    </location>
</feature>
<feature type="compositionally biased region" description="Low complexity" evidence="1">
    <location>
        <begin position="440"/>
        <end position="458"/>
    </location>
</feature>
<evidence type="ECO:0000313" key="3">
    <source>
        <dbReference type="Proteomes" id="UP001190700"/>
    </source>
</evidence>
<feature type="compositionally biased region" description="Low complexity" evidence="1">
    <location>
        <begin position="161"/>
        <end position="178"/>
    </location>
</feature>
<feature type="compositionally biased region" description="Pro residues" evidence="1">
    <location>
        <begin position="21"/>
        <end position="36"/>
    </location>
</feature>
<comment type="caution">
    <text evidence="2">The sequence shown here is derived from an EMBL/GenBank/DDBJ whole genome shotgun (WGS) entry which is preliminary data.</text>
</comment>
<dbReference type="AlphaFoldDB" id="A0AAE0FZI8"/>
<feature type="region of interest" description="Disordered" evidence="1">
    <location>
        <begin position="287"/>
        <end position="418"/>
    </location>
</feature>
<gene>
    <name evidence="2" type="ORF">CYMTET_22632</name>
</gene>
<feature type="region of interest" description="Disordered" evidence="1">
    <location>
        <begin position="1"/>
        <end position="37"/>
    </location>
</feature>